<name>A0A9N9B039_9GLOM</name>
<feature type="binding site" evidence="6">
    <location>
        <position position="10"/>
    </location>
    <ligand>
        <name>Mg(2+)</name>
        <dbReference type="ChEBI" id="CHEBI:18420"/>
    </ligand>
</feature>
<keyword evidence="5 6" id="KW-0486">Methionine biosynthesis</keyword>
<dbReference type="PANTHER" id="PTHR20371">
    <property type="entry name" value="ENOLASE-PHOSPHATASE E1"/>
    <property type="match status" value="1"/>
</dbReference>
<evidence type="ECO:0000256" key="3">
    <source>
        <dbReference type="ARBA" id="ARBA00022801"/>
    </source>
</evidence>
<evidence type="ECO:0000256" key="6">
    <source>
        <dbReference type="HAMAP-Rule" id="MF_03117"/>
    </source>
</evidence>
<keyword evidence="6" id="KW-0963">Cytoplasm</keyword>
<keyword evidence="8" id="KW-1185">Reference proteome</keyword>
<comment type="subcellular location">
    <subcellularLocation>
        <location evidence="6">Cytoplasm</location>
    </subcellularLocation>
    <subcellularLocation>
        <location evidence="6">Nucleus</location>
    </subcellularLocation>
</comment>
<keyword evidence="6" id="KW-0539">Nucleus</keyword>
<dbReference type="SFLD" id="SFLDF00044">
    <property type="entry name" value="enolase-phosphatase"/>
    <property type="match status" value="1"/>
</dbReference>
<sequence length="255" mass="28516">MQSYAAVILDIEGTTTPISFVHDTLFPYVTNNIEKFLRENWGRPELEEQIDLLRDQASIDVKDGISDAKWIPDKSADISSSEDMQAAVIYNITWQMKQNRKIGALKSFQGYMWKSGYETGDLKGIIYDDVVEAFHKWNHMGCKVYIYSSGSVQAQKLLFSHSNKGNLLEHLSGHFDTNIGPKIKSESYVNIAKSIGEQTKNIIFLTDSAQEAVAAEGAGLQVVIVVRPGNASLPSYITENANIKIIDNFLTLFNK</sequence>
<dbReference type="AlphaFoldDB" id="A0A9N9B039"/>
<dbReference type="EC" id="3.1.3.77" evidence="6"/>
<dbReference type="Proteomes" id="UP000789739">
    <property type="component" value="Unassembled WGS sequence"/>
</dbReference>
<dbReference type="Gene3D" id="3.40.50.1000">
    <property type="entry name" value="HAD superfamily/HAD-like"/>
    <property type="match status" value="1"/>
</dbReference>
<dbReference type="HAMAP" id="MF_03117">
    <property type="entry name" value="Salvage_MtnC_euk"/>
    <property type="match status" value="1"/>
</dbReference>
<comment type="pathway">
    <text evidence="6">Amino-acid biosynthesis; L-methionine biosynthesis via salvage pathway; L-methionine from S-methyl-5-thio-alpha-D-ribose 1-phosphate: step 3/6.</text>
</comment>
<dbReference type="GO" id="GO:0005634">
    <property type="term" value="C:nucleus"/>
    <property type="evidence" value="ECO:0007669"/>
    <property type="project" value="UniProtKB-SubCell"/>
</dbReference>
<protein>
    <recommendedName>
        <fullName evidence="6">Enolase-phosphatase E1</fullName>
        <ecNumber evidence="6">3.1.3.77</ecNumber>
    </recommendedName>
    <alternativeName>
        <fullName evidence="6">2,3-diketo-5-methylthio-1-phosphopentane phosphatase</fullName>
    </alternativeName>
</protein>
<evidence type="ECO:0000256" key="1">
    <source>
        <dbReference type="ARBA" id="ARBA00022605"/>
    </source>
</evidence>
<proteinExistence type="inferred from homology"/>
<dbReference type="CDD" id="cd01629">
    <property type="entry name" value="HAD_EP"/>
    <property type="match status" value="1"/>
</dbReference>
<dbReference type="InterPro" id="IPR023214">
    <property type="entry name" value="HAD_sf"/>
</dbReference>
<dbReference type="GO" id="GO:0005737">
    <property type="term" value="C:cytoplasm"/>
    <property type="evidence" value="ECO:0007669"/>
    <property type="project" value="UniProtKB-SubCell"/>
</dbReference>
<gene>
    <name evidence="6" type="primary">UTR4</name>
    <name evidence="7" type="ORF">PBRASI_LOCUS4857</name>
</gene>
<keyword evidence="4 6" id="KW-0460">Magnesium</keyword>
<dbReference type="FunFam" id="3.40.50.1000:FF:000079">
    <property type="entry name" value="Enolase-phosphatase E1"/>
    <property type="match status" value="1"/>
</dbReference>
<dbReference type="Gene3D" id="1.10.720.60">
    <property type="match status" value="1"/>
</dbReference>
<dbReference type="NCBIfam" id="TIGR01691">
    <property type="entry name" value="enolase-ppase"/>
    <property type="match status" value="1"/>
</dbReference>
<keyword evidence="1 6" id="KW-0028">Amino-acid biosynthesis</keyword>
<feature type="binding site" evidence="6">
    <location>
        <begin position="148"/>
        <end position="149"/>
    </location>
    <ligand>
        <name>substrate</name>
    </ligand>
</feature>
<evidence type="ECO:0000313" key="7">
    <source>
        <dbReference type="EMBL" id="CAG8546405.1"/>
    </source>
</evidence>
<dbReference type="SUPFAM" id="SSF56784">
    <property type="entry name" value="HAD-like"/>
    <property type="match status" value="1"/>
</dbReference>
<comment type="subunit">
    <text evidence="6">Monomer.</text>
</comment>
<dbReference type="EMBL" id="CAJVPI010000528">
    <property type="protein sequence ID" value="CAG8546405.1"/>
    <property type="molecule type" value="Genomic_DNA"/>
</dbReference>
<comment type="caution">
    <text evidence="7">The sequence shown here is derived from an EMBL/GenBank/DDBJ whole genome shotgun (WGS) entry which is preliminary data.</text>
</comment>
<comment type="similarity">
    <text evidence="6">Belongs to the HAD-like hydrolase superfamily. MasA/MtnC family.</text>
</comment>
<feature type="binding site" evidence="6">
    <location>
        <position position="182"/>
    </location>
    <ligand>
        <name>substrate</name>
    </ligand>
</feature>
<comment type="function">
    <text evidence="6">Bifunctional enzyme that catalyzes the enolization of 2,3-diketo-5-methylthiopentyl-1-phosphate (DK-MTP-1-P) into the intermediate 2-hydroxy-3-keto-5-methylthiopentenyl-1-phosphate (HK-MTPenyl-1-P), which is then dephosphorylated to form the acireductone 1,2-dihydroxy-3-keto-5-methylthiopentene (DHK-MTPene).</text>
</comment>
<dbReference type="SFLD" id="SFLDS00003">
    <property type="entry name" value="Haloacid_Dehalogenase"/>
    <property type="match status" value="1"/>
</dbReference>
<evidence type="ECO:0000313" key="8">
    <source>
        <dbReference type="Proteomes" id="UP000789739"/>
    </source>
</evidence>
<comment type="cofactor">
    <cofactor evidence="6">
        <name>Mg(2+)</name>
        <dbReference type="ChEBI" id="CHEBI:18420"/>
    </cofactor>
    <text evidence="6">Binds 1 Mg(2+) ion per subunit.</text>
</comment>
<organism evidence="7 8">
    <name type="scientific">Paraglomus brasilianum</name>
    <dbReference type="NCBI Taxonomy" id="144538"/>
    <lineage>
        <taxon>Eukaryota</taxon>
        <taxon>Fungi</taxon>
        <taxon>Fungi incertae sedis</taxon>
        <taxon>Mucoromycota</taxon>
        <taxon>Glomeromycotina</taxon>
        <taxon>Glomeromycetes</taxon>
        <taxon>Paraglomerales</taxon>
        <taxon>Paraglomeraceae</taxon>
        <taxon>Paraglomus</taxon>
    </lineage>
</organism>
<reference evidence="7" key="1">
    <citation type="submission" date="2021-06" db="EMBL/GenBank/DDBJ databases">
        <authorList>
            <person name="Kallberg Y."/>
            <person name="Tangrot J."/>
            <person name="Rosling A."/>
        </authorList>
    </citation>
    <scope>NUCLEOTIDE SEQUENCE</scope>
    <source>
        <strain evidence="7">BR232B</strain>
    </source>
</reference>
<dbReference type="SFLD" id="SFLDG01129">
    <property type="entry name" value="C1.5:_HAD__Beta-PGM__Phosphata"/>
    <property type="match status" value="1"/>
</dbReference>
<dbReference type="OrthoDB" id="272500at2759"/>
<feature type="binding site" evidence="6">
    <location>
        <position position="12"/>
    </location>
    <ligand>
        <name>Mg(2+)</name>
        <dbReference type="ChEBI" id="CHEBI:18420"/>
    </ligand>
</feature>
<evidence type="ECO:0000256" key="5">
    <source>
        <dbReference type="ARBA" id="ARBA00023167"/>
    </source>
</evidence>
<dbReference type="InterPro" id="IPR023943">
    <property type="entry name" value="Enolase-ppase_E1"/>
</dbReference>
<dbReference type="GO" id="GO:0000287">
    <property type="term" value="F:magnesium ion binding"/>
    <property type="evidence" value="ECO:0007669"/>
    <property type="project" value="UniProtKB-UniRule"/>
</dbReference>
<keyword evidence="3 6" id="KW-0378">Hydrolase</keyword>
<dbReference type="PANTHER" id="PTHR20371:SF1">
    <property type="entry name" value="ENOLASE-PHOSPHATASE E1"/>
    <property type="match status" value="1"/>
</dbReference>
<feature type="binding site" evidence="6">
    <location>
        <position position="207"/>
    </location>
    <ligand>
        <name>Mg(2+)</name>
        <dbReference type="ChEBI" id="CHEBI:18420"/>
    </ligand>
</feature>
<evidence type="ECO:0000256" key="4">
    <source>
        <dbReference type="ARBA" id="ARBA00022842"/>
    </source>
</evidence>
<dbReference type="InterPro" id="IPR027511">
    <property type="entry name" value="ENOPH1_eukaryotes"/>
</dbReference>
<dbReference type="GO" id="GO:0043874">
    <property type="term" value="F:acireductone synthase activity"/>
    <property type="evidence" value="ECO:0007669"/>
    <property type="project" value="UniProtKB-EC"/>
</dbReference>
<evidence type="ECO:0000256" key="2">
    <source>
        <dbReference type="ARBA" id="ARBA00022723"/>
    </source>
</evidence>
<dbReference type="Pfam" id="PF00702">
    <property type="entry name" value="Hydrolase"/>
    <property type="match status" value="1"/>
</dbReference>
<comment type="pathway">
    <text evidence="6">Amino-acid biosynthesis; L-methionine biosynthesis via salvage pathway; L-methionine from S-methyl-5-thio-alpha-D-ribose 1-phosphate: step 4/6.</text>
</comment>
<keyword evidence="2 6" id="KW-0479">Metal-binding</keyword>
<dbReference type="GO" id="GO:0019509">
    <property type="term" value="P:L-methionine salvage from methylthioadenosine"/>
    <property type="evidence" value="ECO:0007669"/>
    <property type="project" value="UniProtKB-UniRule"/>
</dbReference>
<accession>A0A9N9B039</accession>
<dbReference type="InterPro" id="IPR036412">
    <property type="entry name" value="HAD-like_sf"/>
</dbReference>
<dbReference type="SFLD" id="SFLDG01133">
    <property type="entry name" value="C1.5.4:_Enolase-phosphatase_Li"/>
    <property type="match status" value="1"/>
</dbReference>
<comment type="catalytic activity">
    <reaction evidence="6">
        <text>5-methylsulfanyl-2,3-dioxopentyl phosphate + H2O = 1,2-dihydroxy-5-(methylsulfanyl)pent-1-en-3-one + phosphate</text>
        <dbReference type="Rhea" id="RHEA:21700"/>
        <dbReference type="ChEBI" id="CHEBI:15377"/>
        <dbReference type="ChEBI" id="CHEBI:43474"/>
        <dbReference type="ChEBI" id="CHEBI:49252"/>
        <dbReference type="ChEBI" id="CHEBI:58828"/>
        <dbReference type="EC" id="3.1.3.77"/>
    </reaction>
</comment>